<evidence type="ECO:0000313" key="18">
    <source>
        <dbReference type="EMBL" id="MBB6521625.1"/>
    </source>
</evidence>
<dbReference type="Gene3D" id="2.40.170.20">
    <property type="entry name" value="TonB-dependent receptor, beta-barrel domain"/>
    <property type="match status" value="1"/>
</dbReference>
<feature type="chain" id="PRO_5030900006" evidence="15">
    <location>
        <begin position="27"/>
        <end position="685"/>
    </location>
</feature>
<evidence type="ECO:0000259" key="16">
    <source>
        <dbReference type="Pfam" id="PF00593"/>
    </source>
</evidence>
<dbReference type="Pfam" id="PF07715">
    <property type="entry name" value="Plug"/>
    <property type="match status" value="1"/>
</dbReference>
<keyword evidence="9 14" id="KW-0798">TonB box</keyword>
<evidence type="ECO:0000256" key="1">
    <source>
        <dbReference type="ARBA" id="ARBA00004571"/>
    </source>
</evidence>
<dbReference type="GO" id="GO:0006826">
    <property type="term" value="P:iron ion transport"/>
    <property type="evidence" value="ECO:0007669"/>
    <property type="project" value="UniProtKB-KW"/>
</dbReference>
<keyword evidence="18" id="KW-0675">Receptor</keyword>
<dbReference type="InterPro" id="IPR000531">
    <property type="entry name" value="Beta-barrel_TonB"/>
</dbReference>
<dbReference type="Pfam" id="PF00593">
    <property type="entry name" value="TonB_dep_Rec_b-barrel"/>
    <property type="match status" value="1"/>
</dbReference>
<evidence type="ECO:0000256" key="7">
    <source>
        <dbReference type="ARBA" id="ARBA00023004"/>
    </source>
</evidence>
<feature type="domain" description="TonB-dependent receptor plug" evidence="17">
    <location>
        <begin position="44"/>
        <end position="150"/>
    </location>
</feature>
<dbReference type="CDD" id="cd01347">
    <property type="entry name" value="ligand_gated_channel"/>
    <property type="match status" value="1"/>
</dbReference>
<comment type="caution">
    <text evidence="18">The sequence shown here is derived from an EMBL/GenBank/DDBJ whole genome shotgun (WGS) entry which is preliminary data.</text>
</comment>
<evidence type="ECO:0000256" key="8">
    <source>
        <dbReference type="ARBA" id="ARBA00023065"/>
    </source>
</evidence>
<evidence type="ECO:0000256" key="9">
    <source>
        <dbReference type="ARBA" id="ARBA00023077"/>
    </source>
</evidence>
<keyword evidence="7" id="KW-0408">Iron</keyword>
<keyword evidence="2 12" id="KW-0813">Transport</keyword>
<keyword evidence="19" id="KW-1185">Reference proteome</keyword>
<accession>A0A7X0MVY5</accession>
<feature type="domain" description="TonB-dependent receptor-like beta-barrel" evidence="16">
    <location>
        <begin position="237"/>
        <end position="643"/>
    </location>
</feature>
<proteinExistence type="inferred from homology"/>
<dbReference type="InterPro" id="IPR039426">
    <property type="entry name" value="TonB-dep_rcpt-like"/>
</dbReference>
<keyword evidence="6 15" id="KW-0732">Signal</keyword>
<name>A0A7X0MVY5_9GAMM</name>
<evidence type="ECO:0000256" key="2">
    <source>
        <dbReference type="ARBA" id="ARBA00022448"/>
    </source>
</evidence>
<evidence type="ECO:0000256" key="13">
    <source>
        <dbReference type="PROSITE-ProRule" id="PRU10144"/>
    </source>
</evidence>
<evidence type="ECO:0000256" key="11">
    <source>
        <dbReference type="ARBA" id="ARBA00023237"/>
    </source>
</evidence>
<dbReference type="SUPFAM" id="SSF56935">
    <property type="entry name" value="Porins"/>
    <property type="match status" value="1"/>
</dbReference>
<keyword evidence="4" id="KW-0410">Iron transport</keyword>
<evidence type="ECO:0000256" key="4">
    <source>
        <dbReference type="ARBA" id="ARBA00022496"/>
    </source>
</evidence>
<evidence type="ECO:0000256" key="12">
    <source>
        <dbReference type="PROSITE-ProRule" id="PRU01360"/>
    </source>
</evidence>
<dbReference type="PANTHER" id="PTHR32552:SF81">
    <property type="entry name" value="TONB-DEPENDENT OUTER MEMBRANE RECEPTOR"/>
    <property type="match status" value="1"/>
</dbReference>
<evidence type="ECO:0000256" key="6">
    <source>
        <dbReference type="ARBA" id="ARBA00022729"/>
    </source>
</evidence>
<dbReference type="InterPro" id="IPR036942">
    <property type="entry name" value="Beta-barrel_TonB_sf"/>
</dbReference>
<dbReference type="InterPro" id="IPR010917">
    <property type="entry name" value="TonB_rcpt_CS"/>
</dbReference>
<dbReference type="EMBL" id="JACHHT010000002">
    <property type="protein sequence ID" value="MBB6521625.1"/>
    <property type="molecule type" value="Genomic_DNA"/>
</dbReference>
<sequence>MALNAKTPIKPLVLACLCANSSFLFAEKELEEVLVTADFRDSKLSEMAASVDVIGHDQIELQEARHIESLLNSIPNVNYSSGASRGRFFQIRGIGERSQFVEPVNPSVGVLVDGVDMSGIAGAATLLDTEQVEVLRGPQGTLYGANALAGLINIKSQEPTEEFTGRLKASVAEFNTRQLAAVMSGPISDTVSYRIAAQDEESDGYMENRHLGRDDTADIDEKTVRAKLRITPSDELRLDLTALYVDVDNGYDHFTLDNSRNTLSDEPGHDRQETKAVSAQLNWQFSETTVLDGSVSIADSDMEYGYDEDWTFVGIHPEGYSSTDNYIRQRDNKTADIRLMSSEQGRVLNGSSDWLIGVYAFDQDESLRRQYTYLSNDFLSDFSTERQAIYGQLDSDLSDDLYLSVGARFEKHRNRYNDSNQVNASSDENLWGGKVSLSYHHSDNGSTYALVSRGYKSGGFNTDGTLPAQFRSFDTEVLWNYELGYKFAGESSSVQLAFFYQDREDVQIKSSNAVPRPDGSTEFVDFIDNSAEGESYGLELSSQWQLNESLNAFANLGLLETELNDTSLTRNGGEVAHAPTYQAALGFNLDLGQGWFTSADVQAKDEFFFSDSHNAQSEAFVLLNAKLGYRHMDWELSLWGKNLGDEDVRTRGFSFGNDPRNGYAGAEYFQFAAPRQIGVSGEYRF</sequence>
<keyword evidence="8" id="KW-0406">Ion transport</keyword>
<dbReference type="PROSITE" id="PS52016">
    <property type="entry name" value="TONB_DEPENDENT_REC_3"/>
    <property type="match status" value="1"/>
</dbReference>
<keyword evidence="3 12" id="KW-1134">Transmembrane beta strand</keyword>
<comment type="subcellular location">
    <subcellularLocation>
        <location evidence="1 12">Cell outer membrane</location>
        <topology evidence="1 12">Multi-pass membrane protein</topology>
    </subcellularLocation>
</comment>
<evidence type="ECO:0000259" key="17">
    <source>
        <dbReference type="Pfam" id="PF07715"/>
    </source>
</evidence>
<evidence type="ECO:0000256" key="15">
    <source>
        <dbReference type="SAM" id="SignalP"/>
    </source>
</evidence>
<dbReference type="AlphaFoldDB" id="A0A7X0MVY5"/>
<dbReference type="RefSeq" id="WP_166844464.1">
    <property type="nucleotide sequence ID" value="NZ_JAAONY010000002.1"/>
</dbReference>
<dbReference type="InterPro" id="IPR012910">
    <property type="entry name" value="Plug_dom"/>
</dbReference>
<evidence type="ECO:0000256" key="3">
    <source>
        <dbReference type="ARBA" id="ARBA00022452"/>
    </source>
</evidence>
<organism evidence="18 19">
    <name type="scientific">Pseudoteredinibacter isoporae</name>
    <dbReference type="NCBI Taxonomy" id="570281"/>
    <lineage>
        <taxon>Bacteria</taxon>
        <taxon>Pseudomonadati</taxon>
        <taxon>Pseudomonadota</taxon>
        <taxon>Gammaproteobacteria</taxon>
        <taxon>Cellvibrionales</taxon>
        <taxon>Cellvibrionaceae</taxon>
        <taxon>Pseudoteredinibacter</taxon>
    </lineage>
</organism>
<dbReference type="Proteomes" id="UP000528457">
    <property type="component" value="Unassembled WGS sequence"/>
</dbReference>
<evidence type="ECO:0000313" key="19">
    <source>
        <dbReference type="Proteomes" id="UP000528457"/>
    </source>
</evidence>
<dbReference type="PANTHER" id="PTHR32552">
    <property type="entry name" value="FERRICHROME IRON RECEPTOR-RELATED"/>
    <property type="match status" value="1"/>
</dbReference>
<protein>
    <submittedName>
        <fullName evidence="18">Outer membrane receptor protein involved in Fe transport</fullName>
    </submittedName>
</protein>
<evidence type="ECO:0000256" key="14">
    <source>
        <dbReference type="RuleBase" id="RU003357"/>
    </source>
</evidence>
<dbReference type="PROSITE" id="PS01156">
    <property type="entry name" value="TONB_DEPENDENT_REC_2"/>
    <property type="match status" value="1"/>
</dbReference>
<dbReference type="GO" id="GO:0009279">
    <property type="term" value="C:cell outer membrane"/>
    <property type="evidence" value="ECO:0007669"/>
    <property type="project" value="UniProtKB-SubCell"/>
</dbReference>
<evidence type="ECO:0000256" key="5">
    <source>
        <dbReference type="ARBA" id="ARBA00022692"/>
    </source>
</evidence>
<evidence type="ECO:0000256" key="10">
    <source>
        <dbReference type="ARBA" id="ARBA00023136"/>
    </source>
</evidence>
<feature type="short sequence motif" description="TonB C-terminal box" evidence="13">
    <location>
        <begin position="668"/>
        <end position="685"/>
    </location>
</feature>
<keyword evidence="10 12" id="KW-0472">Membrane</keyword>
<reference evidence="18 19" key="1">
    <citation type="submission" date="2020-08" db="EMBL/GenBank/DDBJ databases">
        <title>Genomic Encyclopedia of Type Strains, Phase IV (KMG-IV): sequencing the most valuable type-strain genomes for metagenomic binning, comparative biology and taxonomic classification.</title>
        <authorList>
            <person name="Goeker M."/>
        </authorList>
    </citation>
    <scope>NUCLEOTIDE SEQUENCE [LARGE SCALE GENOMIC DNA]</scope>
    <source>
        <strain evidence="18 19">DSM 22368</strain>
    </source>
</reference>
<keyword evidence="11 12" id="KW-0998">Cell outer membrane</keyword>
<keyword evidence="5 12" id="KW-0812">Transmembrane</keyword>
<comment type="similarity">
    <text evidence="12 14">Belongs to the TonB-dependent receptor family.</text>
</comment>
<dbReference type="InParanoid" id="A0A7X0MVY5"/>
<gene>
    <name evidence="18" type="ORF">HNR48_001910</name>
</gene>
<feature type="signal peptide" evidence="15">
    <location>
        <begin position="1"/>
        <end position="26"/>
    </location>
</feature>